<feature type="non-terminal residue" evidence="12">
    <location>
        <position position="974"/>
    </location>
</feature>
<dbReference type="GO" id="GO:0008242">
    <property type="term" value="F:omega peptidase activity"/>
    <property type="evidence" value="ECO:0007669"/>
    <property type="project" value="UniProtKB-EC"/>
</dbReference>
<protein>
    <recommendedName>
        <fullName evidence="6">Acylamino-acid-releasing enzyme</fullName>
        <ecNumber evidence="5">3.4.19.1</ecNumber>
    </recommendedName>
</protein>
<feature type="domain" description="Peptidase S9 prolyl oligopeptidase catalytic" evidence="10">
    <location>
        <begin position="889"/>
        <end position="971"/>
    </location>
</feature>
<keyword evidence="7" id="KW-0963">Cytoplasm</keyword>
<gene>
    <name evidence="12" type="ORF">QYM36_003257</name>
</gene>
<dbReference type="Pfam" id="PF00326">
    <property type="entry name" value="Peptidase_S9"/>
    <property type="match status" value="1"/>
</dbReference>
<evidence type="ECO:0000256" key="7">
    <source>
        <dbReference type="ARBA" id="ARBA00022490"/>
    </source>
</evidence>
<dbReference type="EC" id="3.4.19.1" evidence="5"/>
<comment type="similarity">
    <text evidence="3">Belongs to the peptidase S9C family.</text>
</comment>
<evidence type="ECO:0000259" key="9">
    <source>
        <dbReference type="Pfam" id="PF00078"/>
    </source>
</evidence>
<dbReference type="EMBL" id="JAVRJZ010000005">
    <property type="protein sequence ID" value="KAK2722994.1"/>
    <property type="molecule type" value="Genomic_DNA"/>
</dbReference>
<accession>A0AA88I9L4</accession>
<evidence type="ECO:0000256" key="2">
    <source>
        <dbReference type="ARBA" id="ARBA00004496"/>
    </source>
</evidence>
<dbReference type="InterPro" id="IPR000477">
    <property type="entry name" value="RT_dom"/>
</dbReference>
<dbReference type="AlphaFoldDB" id="A0AA88I9L4"/>
<evidence type="ECO:0000256" key="1">
    <source>
        <dbReference type="ARBA" id="ARBA00000721"/>
    </source>
</evidence>
<feature type="domain" description="Reverse transcriptase" evidence="9">
    <location>
        <begin position="149"/>
        <end position="262"/>
    </location>
</feature>
<evidence type="ECO:0000259" key="10">
    <source>
        <dbReference type="Pfam" id="PF00326"/>
    </source>
</evidence>
<comment type="subunit">
    <text evidence="4">Homotetramer.</text>
</comment>
<dbReference type="InterPro" id="IPR001375">
    <property type="entry name" value="Peptidase_S9_cat"/>
</dbReference>
<name>A0AA88I9L4_ARTSF</name>
<dbReference type="InterPro" id="IPR045550">
    <property type="entry name" value="AARE_N"/>
</dbReference>
<comment type="catalytic activity">
    <reaction evidence="1">
        <text>Cleavage of an N-acetyl or N-formyl amino acid from the N-terminus of a polypeptide.</text>
        <dbReference type="EC" id="3.4.19.1"/>
    </reaction>
</comment>
<dbReference type="InterPro" id="IPR011042">
    <property type="entry name" value="6-blade_b-propeller_TolB-like"/>
</dbReference>
<sequence length="974" mass="110620">MKTEGSISEKHFKLAAEELKGVGKREMKGFQPVLKKKEFIFRKEKMHNPCCGNKVVTSEMALQRNLAALRRKRRVAQPKEIVPVFREDFRFAVNFPFGPVDFYCSYMAKVQPWSIKEFGGWYLCEYQDGFYLSYRNRSFIVCVGSASSPKTSITKGLPQGAVLSCLLFSLFLWDMNLPHTNLQYADDLVLWATGNTFEITHSKLQNALFQFEKFSQKSILPTAPTKSKIIQFHHKRNHYDARLTLNGILIPEDNQINYLGLILDQKLNFHFHITNTIKKCYRKTRIIKRLLATPWGCNEKTLIQFYKSYIRPHIDYGLIVYGACAKTHMQKIETTQNDIIRLIFGLRKPTKTKFLLTESGLSPINERRRSLLIKYLTKIEANDSHTLHNCMEKLVKTYSLISKVPSIKNGRILREKNESGPFLLSLTCSQRNVMLKEYVSFKKFSLFSVITENEDLKLLTSFLDQGSATKQEVASAYSESCDLYASVVERPGKNQENDQWLEVWDKEKVKFSWNMSDEKVHGRIRTDGMFSGFHFSPDETKLVYTAEKKPEKIVHFTDFGRETENGCTSDARTDSTFEYTETWGEQLTGVSTPLVFILDLKKSVFNKPSITPLTLPENMSFGQPSWSPDGSGIIGVSWLNLPKRLGLIYCPNRQGYIFHASLDGKFTKLSEDGCAVFSPRISPDGKKLVWLETKSGGPHHPTQRLMMIDWNIDFQLSAPQCIIDIVEEDNGIFNGIYNTDRALPVRCWFNDNKHLVFSTECRSSMKSYVVNVETKTINQIQTDGSVTGCSALDIYDNTVVLTGHSRTAPDSVLFGCLDKDKIYAKEILPPLELPIDFSHIRTTVFRLESRDSRLPYEAVLYHDMTVEDGEKQPLIVNPHGGPHSSFTDSFNVMAYYCSLLGYAILQVNFCGSTGFGNRNLLSLPGNCGINDVNDVHTAAIHALNEIPSLDPNRVGLQGGSHGGFLVTHLSGQFP</sequence>
<dbReference type="InterPro" id="IPR029058">
    <property type="entry name" value="AB_hydrolase_fold"/>
</dbReference>
<evidence type="ECO:0000256" key="3">
    <source>
        <dbReference type="ARBA" id="ARBA00010040"/>
    </source>
</evidence>
<evidence type="ECO:0000256" key="8">
    <source>
        <dbReference type="ARBA" id="ARBA00022801"/>
    </source>
</evidence>
<organism evidence="12 13">
    <name type="scientific">Artemia franciscana</name>
    <name type="common">Brine shrimp</name>
    <name type="synonym">Artemia sanfranciscana</name>
    <dbReference type="NCBI Taxonomy" id="6661"/>
    <lineage>
        <taxon>Eukaryota</taxon>
        <taxon>Metazoa</taxon>
        <taxon>Ecdysozoa</taxon>
        <taxon>Arthropoda</taxon>
        <taxon>Crustacea</taxon>
        <taxon>Branchiopoda</taxon>
        <taxon>Anostraca</taxon>
        <taxon>Artemiidae</taxon>
        <taxon>Artemia</taxon>
    </lineage>
</organism>
<proteinExistence type="inferred from homology"/>
<dbReference type="SUPFAM" id="SSF53474">
    <property type="entry name" value="alpha/beta-Hydrolases"/>
    <property type="match status" value="1"/>
</dbReference>
<comment type="caution">
    <text evidence="12">The sequence shown here is derived from an EMBL/GenBank/DDBJ whole genome shotgun (WGS) entry which is preliminary data.</text>
</comment>
<dbReference type="Proteomes" id="UP001187531">
    <property type="component" value="Unassembled WGS sequence"/>
</dbReference>
<feature type="domain" description="Acylamino-acid-releasing enzyme N-terminal" evidence="11">
    <location>
        <begin position="396"/>
        <end position="821"/>
    </location>
</feature>
<dbReference type="Gene3D" id="2.120.10.30">
    <property type="entry name" value="TolB, C-terminal domain"/>
    <property type="match status" value="1"/>
</dbReference>
<evidence type="ECO:0000256" key="5">
    <source>
        <dbReference type="ARBA" id="ARBA00012917"/>
    </source>
</evidence>
<comment type="subcellular location">
    <subcellularLocation>
        <location evidence="2">Cytoplasm</location>
    </subcellularLocation>
</comment>
<evidence type="ECO:0000256" key="4">
    <source>
        <dbReference type="ARBA" id="ARBA00011881"/>
    </source>
</evidence>
<keyword evidence="8" id="KW-0378">Hydrolase</keyword>
<evidence type="ECO:0000313" key="12">
    <source>
        <dbReference type="EMBL" id="KAK2722994.1"/>
    </source>
</evidence>
<dbReference type="GO" id="GO:0004252">
    <property type="term" value="F:serine-type endopeptidase activity"/>
    <property type="evidence" value="ECO:0007669"/>
    <property type="project" value="TreeGrafter"/>
</dbReference>
<dbReference type="GO" id="GO:0005737">
    <property type="term" value="C:cytoplasm"/>
    <property type="evidence" value="ECO:0007669"/>
    <property type="project" value="UniProtKB-SubCell"/>
</dbReference>
<dbReference type="GO" id="GO:0006508">
    <property type="term" value="P:proteolysis"/>
    <property type="evidence" value="ECO:0007669"/>
    <property type="project" value="InterPro"/>
</dbReference>
<dbReference type="SUPFAM" id="SSF82171">
    <property type="entry name" value="DPP6 N-terminal domain-like"/>
    <property type="match status" value="1"/>
</dbReference>
<evidence type="ECO:0000313" key="13">
    <source>
        <dbReference type="Proteomes" id="UP001187531"/>
    </source>
</evidence>
<evidence type="ECO:0000256" key="6">
    <source>
        <dbReference type="ARBA" id="ARBA00018421"/>
    </source>
</evidence>
<dbReference type="Pfam" id="PF19283">
    <property type="entry name" value="APEH_N"/>
    <property type="match status" value="1"/>
</dbReference>
<dbReference type="Pfam" id="PF00078">
    <property type="entry name" value="RVT_1"/>
    <property type="match status" value="1"/>
</dbReference>
<reference evidence="12" key="1">
    <citation type="submission" date="2023-07" db="EMBL/GenBank/DDBJ databases">
        <title>Chromosome-level genome assembly of Artemia franciscana.</title>
        <authorList>
            <person name="Jo E."/>
        </authorList>
    </citation>
    <scope>NUCLEOTIDE SEQUENCE</scope>
    <source>
        <tissue evidence="12">Whole body</tissue>
    </source>
</reference>
<evidence type="ECO:0000259" key="11">
    <source>
        <dbReference type="Pfam" id="PF19283"/>
    </source>
</evidence>
<keyword evidence="13" id="KW-1185">Reference proteome</keyword>
<dbReference type="PANTHER" id="PTHR42776">
    <property type="entry name" value="SERINE PEPTIDASE S9 FAMILY MEMBER"/>
    <property type="match status" value="1"/>
</dbReference>
<dbReference type="PANTHER" id="PTHR42776:SF4">
    <property type="entry name" value="ACYLAMINO-ACID-RELEASING ENZYME"/>
    <property type="match status" value="1"/>
</dbReference>
<dbReference type="Gene3D" id="3.40.50.1820">
    <property type="entry name" value="alpha/beta hydrolase"/>
    <property type="match status" value="1"/>
</dbReference>